<organism evidence="2 3">
    <name type="scientific">Phytophthora fragariae</name>
    <dbReference type="NCBI Taxonomy" id="53985"/>
    <lineage>
        <taxon>Eukaryota</taxon>
        <taxon>Sar</taxon>
        <taxon>Stramenopiles</taxon>
        <taxon>Oomycota</taxon>
        <taxon>Peronosporomycetes</taxon>
        <taxon>Peronosporales</taxon>
        <taxon>Peronosporaceae</taxon>
        <taxon>Phytophthora</taxon>
    </lineage>
</organism>
<evidence type="ECO:0000313" key="2">
    <source>
        <dbReference type="EMBL" id="KAE9287742.1"/>
    </source>
</evidence>
<reference evidence="2 3" key="1">
    <citation type="submission" date="2018-09" db="EMBL/GenBank/DDBJ databases">
        <title>Genomic investigation of the strawberry pathogen Phytophthora fragariae indicates pathogenicity is determined by transcriptional variation in three key races.</title>
        <authorList>
            <person name="Adams T.M."/>
            <person name="Armitage A.D."/>
            <person name="Sobczyk M.K."/>
            <person name="Bates H.J."/>
            <person name="Dunwell J.M."/>
            <person name="Nellist C.F."/>
            <person name="Harrison R.J."/>
        </authorList>
    </citation>
    <scope>NUCLEOTIDE SEQUENCE [LARGE SCALE GENOMIC DNA]</scope>
    <source>
        <strain evidence="2 3">NOV-77</strain>
    </source>
</reference>
<evidence type="ECO:0000313" key="3">
    <source>
        <dbReference type="Proteomes" id="UP000486351"/>
    </source>
</evidence>
<feature type="chain" id="PRO_5026339899" evidence="1">
    <location>
        <begin position="20"/>
        <end position="198"/>
    </location>
</feature>
<dbReference type="AlphaFoldDB" id="A0A6G0QHD8"/>
<feature type="signal peptide" evidence="1">
    <location>
        <begin position="1"/>
        <end position="19"/>
    </location>
</feature>
<keyword evidence="1" id="KW-0732">Signal</keyword>
<comment type="caution">
    <text evidence="2">The sequence shown here is derived from an EMBL/GenBank/DDBJ whole genome shotgun (WGS) entry which is preliminary data.</text>
</comment>
<protein>
    <submittedName>
        <fullName evidence="2">Uncharacterized protein</fullName>
    </submittedName>
</protein>
<accession>A0A6G0QHD8</accession>
<proteinExistence type="predicted"/>
<name>A0A6G0QHD8_9STRA</name>
<sequence length="198" mass="20919">MKTFLVRTVVLFLVSPPHFRDCTVPIAERLGSADDDAPRTDCGFVSCIAVSAFTNFTVTTERLGSADEDAPRTDCGFASCIAASAFTDCKVPIAERLGSAFEDAPRTDGGVFACITTPGFTLCVVPTVERLGMSADEEFTGFVAVADFPFCTVPTAVNGDCAGCKPVVVRIVPAAFPALFWSATGLAVDLIAGPRWWC</sequence>
<dbReference type="Proteomes" id="UP000486351">
    <property type="component" value="Unassembled WGS sequence"/>
</dbReference>
<evidence type="ECO:0000256" key="1">
    <source>
        <dbReference type="SAM" id="SignalP"/>
    </source>
</evidence>
<gene>
    <name evidence="2" type="ORF">PF008_g26323</name>
</gene>
<dbReference type="EMBL" id="QXFY01003180">
    <property type="protein sequence ID" value="KAE9287742.1"/>
    <property type="molecule type" value="Genomic_DNA"/>
</dbReference>